<accession>A0AAD5QRL3</accession>
<comment type="caution">
    <text evidence="1">The sequence shown here is derived from an EMBL/GenBank/DDBJ whole genome shotgun (WGS) entry which is preliminary data.</text>
</comment>
<reference evidence="1" key="1">
    <citation type="submission" date="2021-06" db="EMBL/GenBank/DDBJ databases">
        <title>Parelaphostrongylus tenuis whole genome reference sequence.</title>
        <authorList>
            <person name="Garwood T.J."/>
            <person name="Larsen P.A."/>
            <person name="Fountain-Jones N.M."/>
            <person name="Garbe J.R."/>
            <person name="Macchietto M.G."/>
            <person name="Kania S.A."/>
            <person name="Gerhold R.W."/>
            <person name="Richards J.E."/>
            <person name="Wolf T.M."/>
        </authorList>
    </citation>
    <scope>NUCLEOTIDE SEQUENCE</scope>
    <source>
        <strain evidence="1">MNPRO001-30</strain>
        <tissue evidence="1">Meninges</tissue>
    </source>
</reference>
<sequence>MSLFEDEKKLDKRAKSEAQRVESIRAKKVLEQQRQAILSQALRDIDQRKGKRLSSRTAMTRRKIPLLRMHGRHRFPLHK</sequence>
<evidence type="ECO:0000313" key="2">
    <source>
        <dbReference type="Proteomes" id="UP001196413"/>
    </source>
</evidence>
<protein>
    <submittedName>
        <fullName evidence="1">Uncharacterized protein</fullName>
    </submittedName>
</protein>
<dbReference type="AlphaFoldDB" id="A0AAD5QRL3"/>
<organism evidence="1 2">
    <name type="scientific">Parelaphostrongylus tenuis</name>
    <name type="common">Meningeal worm</name>
    <dbReference type="NCBI Taxonomy" id="148309"/>
    <lineage>
        <taxon>Eukaryota</taxon>
        <taxon>Metazoa</taxon>
        <taxon>Ecdysozoa</taxon>
        <taxon>Nematoda</taxon>
        <taxon>Chromadorea</taxon>
        <taxon>Rhabditida</taxon>
        <taxon>Rhabditina</taxon>
        <taxon>Rhabditomorpha</taxon>
        <taxon>Strongyloidea</taxon>
        <taxon>Metastrongylidae</taxon>
        <taxon>Parelaphostrongylus</taxon>
    </lineage>
</organism>
<dbReference type="Proteomes" id="UP001196413">
    <property type="component" value="Unassembled WGS sequence"/>
</dbReference>
<dbReference type="EMBL" id="JAHQIW010003531">
    <property type="protein sequence ID" value="KAJ1359005.1"/>
    <property type="molecule type" value="Genomic_DNA"/>
</dbReference>
<keyword evidence="2" id="KW-1185">Reference proteome</keyword>
<name>A0AAD5QRL3_PARTN</name>
<proteinExistence type="predicted"/>
<evidence type="ECO:0000313" key="1">
    <source>
        <dbReference type="EMBL" id="KAJ1359005.1"/>
    </source>
</evidence>
<gene>
    <name evidence="1" type="ORF">KIN20_017614</name>
</gene>